<comment type="caution">
    <text evidence="2">The sequence shown here is derived from an EMBL/GenBank/DDBJ whole genome shotgun (WGS) entry which is preliminary data.</text>
</comment>
<feature type="region of interest" description="Disordered" evidence="1">
    <location>
        <begin position="1"/>
        <end position="32"/>
    </location>
</feature>
<reference evidence="2" key="1">
    <citation type="journal article" date="2014" name="Front. Microbiol.">
        <title>High frequency of phylogenetically diverse reductive dehalogenase-homologous genes in deep subseafloor sedimentary metagenomes.</title>
        <authorList>
            <person name="Kawai M."/>
            <person name="Futagami T."/>
            <person name="Toyoda A."/>
            <person name="Takaki Y."/>
            <person name="Nishi S."/>
            <person name="Hori S."/>
            <person name="Arai W."/>
            <person name="Tsubouchi T."/>
            <person name="Morono Y."/>
            <person name="Uchiyama I."/>
            <person name="Ito T."/>
            <person name="Fujiyama A."/>
            <person name="Inagaki F."/>
            <person name="Takami H."/>
        </authorList>
    </citation>
    <scope>NUCLEOTIDE SEQUENCE</scope>
    <source>
        <strain evidence="2">Expedition CK06-06</strain>
    </source>
</reference>
<proteinExistence type="predicted"/>
<sequence length="32" mass="3627">MFCKVSKKGILKGGSRKEATWNQTKLGEPFKE</sequence>
<evidence type="ECO:0000313" key="2">
    <source>
        <dbReference type="EMBL" id="GAG84456.1"/>
    </source>
</evidence>
<organism evidence="2">
    <name type="scientific">marine sediment metagenome</name>
    <dbReference type="NCBI Taxonomy" id="412755"/>
    <lineage>
        <taxon>unclassified sequences</taxon>
        <taxon>metagenomes</taxon>
        <taxon>ecological metagenomes</taxon>
    </lineage>
</organism>
<gene>
    <name evidence="2" type="ORF">S01H4_22047</name>
</gene>
<dbReference type="EMBL" id="BART01010052">
    <property type="protein sequence ID" value="GAG84456.1"/>
    <property type="molecule type" value="Genomic_DNA"/>
</dbReference>
<feature type="non-terminal residue" evidence="2">
    <location>
        <position position="32"/>
    </location>
</feature>
<name>X1CJU6_9ZZZZ</name>
<dbReference type="AlphaFoldDB" id="X1CJU6"/>
<protein>
    <submittedName>
        <fullName evidence="2">Uncharacterized protein</fullName>
    </submittedName>
</protein>
<feature type="compositionally biased region" description="Basic residues" evidence="1">
    <location>
        <begin position="1"/>
        <end position="10"/>
    </location>
</feature>
<accession>X1CJU6</accession>
<evidence type="ECO:0000256" key="1">
    <source>
        <dbReference type="SAM" id="MobiDB-lite"/>
    </source>
</evidence>